<dbReference type="Proteomes" id="UP000005710">
    <property type="component" value="Unassembled WGS sequence"/>
</dbReference>
<dbReference type="GO" id="GO:0016020">
    <property type="term" value="C:membrane"/>
    <property type="evidence" value="ECO:0007669"/>
    <property type="project" value="TreeGrafter"/>
</dbReference>
<dbReference type="GO" id="GO:0006508">
    <property type="term" value="P:proteolysis"/>
    <property type="evidence" value="ECO:0007669"/>
    <property type="project" value="InterPro"/>
</dbReference>
<organism evidence="4 5">
    <name type="scientific">Thermaerobacter subterraneus DSM 13965</name>
    <dbReference type="NCBI Taxonomy" id="867903"/>
    <lineage>
        <taxon>Bacteria</taxon>
        <taxon>Bacillati</taxon>
        <taxon>Bacillota</taxon>
        <taxon>Clostridia</taxon>
        <taxon>Eubacteriales</taxon>
        <taxon>Clostridiales Family XVII. Incertae Sedis</taxon>
        <taxon>Thermaerobacter</taxon>
    </lineage>
</organism>
<dbReference type="STRING" id="867903.ThesuDRAFT_02213"/>
<comment type="similarity">
    <text evidence="1">Belongs to the peptidase S33 family.</text>
</comment>
<sequence>MHDGPSHDGPMPGAPLEDGAFYVTVNGIRHWYRIAGAGKGTTPLVVIHGGPGGNVYNFERTIGPLLEAFATVIYYDQRGCGRSDRPASPADYSLPLLVSDLEGLRARLGLDRFIPLGFSFGGELALEYALAHPGRVERLILQAPTFCDPVRLAWIQLYGFYHVAAGQLKDRIAGLLAGDEPAPARLEQAWNLVDTETVDRFLFFDPAAARLNRRLWEESGLVNTGDMQRALAAQPQPPSRMEALSRIPVPALVMVGLHDRNVGVDLCRDISARLPQGRLVIFERSAHFPDIEEPERYAAEVRRFLGS</sequence>
<dbReference type="RefSeq" id="WP_006904495.1">
    <property type="nucleotide sequence ID" value="NZ_JH976535.1"/>
</dbReference>
<evidence type="ECO:0000313" key="5">
    <source>
        <dbReference type="Proteomes" id="UP000005710"/>
    </source>
</evidence>
<accession>K6QCZ3</accession>
<dbReference type="AlphaFoldDB" id="K6QCZ3"/>
<reference evidence="4" key="2">
    <citation type="submission" date="2012-10" db="EMBL/GenBank/DDBJ databases">
        <title>Improved high-quality draft of Thermaerobacter subterraneus C21, DSM 13965.</title>
        <authorList>
            <consortium name="DOE Joint Genome Institute"/>
            <person name="Eisen J."/>
            <person name="Huntemann M."/>
            <person name="Wei C.-L."/>
            <person name="Han J."/>
            <person name="Detter J.C."/>
            <person name="Han C."/>
            <person name="Tapia R."/>
            <person name="Chen A."/>
            <person name="Kyrpides N."/>
            <person name="Mavromatis K."/>
            <person name="Markowitz V."/>
            <person name="Szeto E."/>
            <person name="Ivanova N."/>
            <person name="Mikhailova N."/>
            <person name="Ovchinnikova G."/>
            <person name="Pagani I."/>
            <person name="Pati A."/>
            <person name="Goodwin L."/>
            <person name="Nordberg H.P."/>
            <person name="Cantor M.N."/>
            <person name="Hua S.X."/>
            <person name="Woyke T."/>
            <person name="Eisen J."/>
            <person name="Klenk H.-P."/>
        </authorList>
    </citation>
    <scope>NUCLEOTIDE SEQUENCE [LARGE SCALE GENOMIC DNA]</scope>
    <source>
        <strain evidence="4">DSM 13965</strain>
    </source>
</reference>
<dbReference type="PRINTS" id="PR00793">
    <property type="entry name" value="PROAMNOPTASE"/>
</dbReference>
<comment type="caution">
    <text evidence="4">The sequence shown here is derived from an EMBL/GenBank/DDBJ whole genome shotgun (WGS) entry which is preliminary data.</text>
</comment>
<keyword evidence="2 4" id="KW-0378">Hydrolase</keyword>
<dbReference type="PRINTS" id="PR00111">
    <property type="entry name" value="ABHYDROLASE"/>
</dbReference>
<dbReference type="InterPro" id="IPR000073">
    <property type="entry name" value="AB_hydrolase_1"/>
</dbReference>
<dbReference type="InterPro" id="IPR050266">
    <property type="entry name" value="AB_hydrolase_sf"/>
</dbReference>
<dbReference type="Pfam" id="PF00561">
    <property type="entry name" value="Abhydrolase_1"/>
    <property type="match status" value="1"/>
</dbReference>
<name>K6QCZ3_9FIRM</name>
<evidence type="ECO:0000256" key="1">
    <source>
        <dbReference type="ARBA" id="ARBA00010088"/>
    </source>
</evidence>
<keyword evidence="4" id="KW-0012">Acyltransferase</keyword>
<dbReference type="PANTHER" id="PTHR43798:SF31">
    <property type="entry name" value="AB HYDROLASE SUPERFAMILY PROTEIN YCLE"/>
    <property type="match status" value="1"/>
</dbReference>
<dbReference type="Gene3D" id="3.40.50.1820">
    <property type="entry name" value="alpha/beta hydrolase"/>
    <property type="match status" value="1"/>
</dbReference>
<dbReference type="SUPFAM" id="SSF53474">
    <property type="entry name" value="alpha/beta-Hydrolases"/>
    <property type="match status" value="1"/>
</dbReference>
<evidence type="ECO:0000259" key="3">
    <source>
        <dbReference type="Pfam" id="PF00561"/>
    </source>
</evidence>
<feature type="domain" description="AB hydrolase-1" evidence="3">
    <location>
        <begin position="43"/>
        <end position="294"/>
    </location>
</feature>
<proteinExistence type="inferred from homology"/>
<reference evidence="4" key="1">
    <citation type="submission" date="2010-10" db="EMBL/GenBank/DDBJ databases">
        <authorList>
            <consortium name="US DOE Joint Genome Institute (JGI-PGF)"/>
            <person name="Lucas S."/>
            <person name="Copeland A."/>
            <person name="Lapidus A."/>
            <person name="Bruce D."/>
            <person name="Goodwin L."/>
            <person name="Pitluck S."/>
            <person name="Kyrpides N."/>
            <person name="Mavromatis K."/>
            <person name="Detter J.C."/>
            <person name="Han C."/>
            <person name="Land M."/>
            <person name="Hauser L."/>
            <person name="Markowitz V."/>
            <person name="Cheng J.-F."/>
            <person name="Hugenholtz P."/>
            <person name="Woyke T."/>
            <person name="Wu D."/>
            <person name="Pukall R."/>
            <person name="Wahrenburg C."/>
            <person name="Brambilla E."/>
            <person name="Klenk H.-P."/>
            <person name="Eisen J.A."/>
        </authorList>
    </citation>
    <scope>NUCLEOTIDE SEQUENCE [LARGE SCALE GENOMIC DNA]</scope>
    <source>
        <strain evidence="4">DSM 13965</strain>
    </source>
</reference>
<keyword evidence="4" id="KW-0808">Transferase</keyword>
<dbReference type="EMBL" id="AENY02000003">
    <property type="protein sequence ID" value="EKP94476.1"/>
    <property type="molecule type" value="Genomic_DNA"/>
</dbReference>
<dbReference type="PANTHER" id="PTHR43798">
    <property type="entry name" value="MONOACYLGLYCEROL LIPASE"/>
    <property type="match status" value="1"/>
</dbReference>
<dbReference type="InterPro" id="IPR002410">
    <property type="entry name" value="Peptidase_S33"/>
</dbReference>
<dbReference type="GO" id="GO:0004177">
    <property type="term" value="F:aminopeptidase activity"/>
    <property type="evidence" value="ECO:0007669"/>
    <property type="project" value="UniProtKB-EC"/>
</dbReference>
<gene>
    <name evidence="4" type="ORF">ThesuDRAFT_02213</name>
</gene>
<dbReference type="HOGENOM" id="CLU_020336_50_0_9"/>
<keyword evidence="5" id="KW-1185">Reference proteome</keyword>
<evidence type="ECO:0000256" key="2">
    <source>
        <dbReference type="ARBA" id="ARBA00022801"/>
    </source>
</evidence>
<dbReference type="eggNOG" id="COG0596">
    <property type="taxonomic scope" value="Bacteria"/>
</dbReference>
<dbReference type="GO" id="GO:0016746">
    <property type="term" value="F:acyltransferase activity"/>
    <property type="evidence" value="ECO:0007669"/>
    <property type="project" value="UniProtKB-KW"/>
</dbReference>
<dbReference type="InterPro" id="IPR029058">
    <property type="entry name" value="AB_hydrolase_fold"/>
</dbReference>
<protein>
    <submittedName>
        <fullName evidence="4">Hydrolase or acyltransferase of alpha/beta superfamily</fullName>
    </submittedName>
</protein>
<evidence type="ECO:0000313" key="4">
    <source>
        <dbReference type="EMBL" id="EKP94476.1"/>
    </source>
</evidence>